<reference evidence="2" key="2">
    <citation type="submission" date="2015-01" db="EMBL/GenBank/DDBJ databases">
        <title>Evolutionary Origins and Diversification of the Mycorrhizal Mutualists.</title>
        <authorList>
            <consortium name="DOE Joint Genome Institute"/>
            <consortium name="Mycorrhizal Genomics Consortium"/>
            <person name="Kohler A."/>
            <person name="Kuo A."/>
            <person name="Nagy L.G."/>
            <person name="Floudas D."/>
            <person name="Copeland A."/>
            <person name="Barry K.W."/>
            <person name="Cichocki N."/>
            <person name="Veneault-Fourrey C."/>
            <person name="LaButti K."/>
            <person name="Lindquist E.A."/>
            <person name="Lipzen A."/>
            <person name="Lundell T."/>
            <person name="Morin E."/>
            <person name="Murat C."/>
            <person name="Riley R."/>
            <person name="Ohm R."/>
            <person name="Sun H."/>
            <person name="Tunlid A."/>
            <person name="Henrissat B."/>
            <person name="Grigoriev I.V."/>
            <person name="Hibbett D.S."/>
            <person name="Martin F."/>
        </authorList>
    </citation>
    <scope>NUCLEOTIDE SEQUENCE [LARGE SCALE GENOMIC DNA]</scope>
    <source>
        <strain evidence="2">Marx 270</strain>
    </source>
</reference>
<dbReference type="HOGENOM" id="CLU_1540693_0_0_1"/>
<keyword evidence="2" id="KW-1185">Reference proteome</keyword>
<dbReference type="Proteomes" id="UP000054217">
    <property type="component" value="Unassembled WGS sequence"/>
</dbReference>
<evidence type="ECO:0000313" key="2">
    <source>
        <dbReference type="Proteomes" id="UP000054217"/>
    </source>
</evidence>
<name>A0A0C3P6B4_PISTI</name>
<dbReference type="EMBL" id="KN831978">
    <property type="protein sequence ID" value="KIO03106.1"/>
    <property type="molecule type" value="Genomic_DNA"/>
</dbReference>
<proteinExistence type="predicted"/>
<organism evidence="1 2">
    <name type="scientific">Pisolithus tinctorius Marx 270</name>
    <dbReference type="NCBI Taxonomy" id="870435"/>
    <lineage>
        <taxon>Eukaryota</taxon>
        <taxon>Fungi</taxon>
        <taxon>Dikarya</taxon>
        <taxon>Basidiomycota</taxon>
        <taxon>Agaricomycotina</taxon>
        <taxon>Agaricomycetes</taxon>
        <taxon>Agaricomycetidae</taxon>
        <taxon>Boletales</taxon>
        <taxon>Sclerodermatineae</taxon>
        <taxon>Pisolithaceae</taxon>
        <taxon>Pisolithus</taxon>
    </lineage>
</organism>
<sequence>MPRRPHSPSDMFGVSSRPFNIRFRTLTHMRTYTPKLEDNPPLELPDLSDYILTTRRTTHVYSCFVSDSRSHSGQLASLISVRLRADRGARWVCTRPARYLRCSKSLYPSVGVQIGESHSLRWEYVRCRLIVYAMLTYSYSIASVFVCSPSYNYFACPTFRKSARNLIDQPGVVS</sequence>
<evidence type="ECO:0000313" key="1">
    <source>
        <dbReference type="EMBL" id="KIO03106.1"/>
    </source>
</evidence>
<accession>A0A0C3P6B4</accession>
<gene>
    <name evidence="1" type="ORF">M404DRAFT_633899</name>
</gene>
<protein>
    <submittedName>
        <fullName evidence="1">Uncharacterized protein</fullName>
    </submittedName>
</protein>
<dbReference type="InParanoid" id="A0A0C3P6B4"/>
<reference evidence="1 2" key="1">
    <citation type="submission" date="2014-04" db="EMBL/GenBank/DDBJ databases">
        <authorList>
            <consortium name="DOE Joint Genome Institute"/>
            <person name="Kuo A."/>
            <person name="Kohler A."/>
            <person name="Costa M.D."/>
            <person name="Nagy L.G."/>
            <person name="Floudas D."/>
            <person name="Copeland A."/>
            <person name="Barry K.W."/>
            <person name="Cichocki N."/>
            <person name="Veneault-Fourrey C."/>
            <person name="LaButti K."/>
            <person name="Lindquist E.A."/>
            <person name="Lipzen A."/>
            <person name="Lundell T."/>
            <person name="Morin E."/>
            <person name="Murat C."/>
            <person name="Sun H."/>
            <person name="Tunlid A."/>
            <person name="Henrissat B."/>
            <person name="Grigoriev I.V."/>
            <person name="Hibbett D.S."/>
            <person name="Martin F."/>
            <person name="Nordberg H.P."/>
            <person name="Cantor M.N."/>
            <person name="Hua S.X."/>
        </authorList>
    </citation>
    <scope>NUCLEOTIDE SEQUENCE [LARGE SCALE GENOMIC DNA]</scope>
    <source>
        <strain evidence="1 2">Marx 270</strain>
    </source>
</reference>
<dbReference type="AlphaFoldDB" id="A0A0C3P6B4"/>